<comment type="caution">
    <text evidence="8">The sequence shown here is derived from an EMBL/GenBank/DDBJ whole genome shotgun (WGS) entry which is preliminary data.</text>
</comment>
<dbReference type="InterPro" id="IPR005996">
    <property type="entry name" value="Ribosomal_uL30_bac-type"/>
</dbReference>
<evidence type="ECO:0000256" key="3">
    <source>
        <dbReference type="ARBA" id="ARBA00022980"/>
    </source>
</evidence>
<keyword evidence="9" id="KW-1185">Reference proteome</keyword>
<dbReference type="OrthoDB" id="9812790at2"/>
<dbReference type="PANTHER" id="PTHR15892:SF2">
    <property type="entry name" value="LARGE RIBOSOMAL SUBUNIT PROTEIN UL30M"/>
    <property type="match status" value="1"/>
</dbReference>
<evidence type="ECO:0000256" key="4">
    <source>
        <dbReference type="ARBA" id="ARBA00023274"/>
    </source>
</evidence>
<keyword evidence="4" id="KW-0687">Ribonucleoprotein</keyword>
<dbReference type="CDD" id="cd01658">
    <property type="entry name" value="Ribosomal_L30"/>
    <property type="match status" value="1"/>
</dbReference>
<comment type="similarity">
    <text evidence="1">Belongs to the universal ribosomal protein uL30 family.</text>
</comment>
<dbReference type="InterPro" id="IPR016082">
    <property type="entry name" value="Ribosomal_uL30_ferredoxin-like"/>
</dbReference>
<evidence type="ECO:0000313" key="8">
    <source>
        <dbReference type="EMBL" id="CCF82266.1"/>
    </source>
</evidence>
<dbReference type="EMBL" id="CAGS01000001">
    <property type="protein sequence ID" value="CCF82266.1"/>
    <property type="molecule type" value="Genomic_DNA"/>
</dbReference>
<dbReference type="InterPro" id="IPR036919">
    <property type="entry name" value="Ribo_uL30_ferredoxin-like_sf"/>
</dbReference>
<dbReference type="SUPFAM" id="SSF55129">
    <property type="entry name" value="Ribosomal protein L30p/L7e"/>
    <property type="match status" value="1"/>
</dbReference>
<evidence type="ECO:0000256" key="1">
    <source>
        <dbReference type="ARBA" id="ARBA00007594"/>
    </source>
</evidence>
<accession>I4EC54</accession>
<reference evidence="8 9" key="1">
    <citation type="journal article" date="2012" name="ISME J.">
        <title>Nitrification expanded: discovery, physiology and genomics of a nitrite-oxidizing bacterium from the phylum Chloroflexi.</title>
        <authorList>
            <person name="Sorokin D.Y."/>
            <person name="Lucker S."/>
            <person name="Vejmelkova D."/>
            <person name="Kostrikina N.A."/>
            <person name="Kleerebezem R."/>
            <person name="Rijpstra W.I."/>
            <person name="Damste J.S."/>
            <person name="Le Paslier D."/>
            <person name="Muyzer G."/>
            <person name="Wagner M."/>
            <person name="van Loosdrecht M.C."/>
            <person name="Daims H."/>
        </authorList>
    </citation>
    <scope>NUCLEOTIDE SEQUENCE [LARGE SCALE GENOMIC DNA]</scope>
    <source>
        <strain evidence="9">none</strain>
    </source>
</reference>
<comment type="subunit">
    <text evidence="2">Part of the 50S ribosomal subunit.</text>
</comment>
<dbReference type="HAMAP" id="MF_01371_B">
    <property type="entry name" value="Ribosomal_uL30_B"/>
    <property type="match status" value="1"/>
</dbReference>
<protein>
    <recommendedName>
        <fullName evidence="5">50S ribosomal protein L30</fullName>
    </recommendedName>
</protein>
<evidence type="ECO:0000256" key="2">
    <source>
        <dbReference type="ARBA" id="ARBA00011838"/>
    </source>
</evidence>
<dbReference type="Pfam" id="PF00327">
    <property type="entry name" value="Ribosomal_L30"/>
    <property type="match status" value="1"/>
</dbReference>
<feature type="domain" description="Large ribosomal subunit protein uL30-like ferredoxin-like fold" evidence="7">
    <location>
        <begin position="6"/>
        <end position="56"/>
    </location>
</feature>
<dbReference type="GO" id="GO:0022625">
    <property type="term" value="C:cytosolic large ribosomal subunit"/>
    <property type="evidence" value="ECO:0007669"/>
    <property type="project" value="TreeGrafter"/>
</dbReference>
<proteinExistence type="inferred from homology"/>
<dbReference type="Gene3D" id="3.30.1390.20">
    <property type="entry name" value="Ribosomal protein L30, ferredoxin-like fold domain"/>
    <property type="match status" value="1"/>
</dbReference>
<dbReference type="AlphaFoldDB" id="I4EC54"/>
<keyword evidence="3" id="KW-0689">Ribosomal protein</keyword>
<dbReference type="GO" id="GO:0006412">
    <property type="term" value="P:translation"/>
    <property type="evidence" value="ECO:0007669"/>
    <property type="project" value="InterPro"/>
</dbReference>
<gene>
    <name evidence="8" type="ORF">NITHO_10001</name>
</gene>
<name>I4EC54_9BACT</name>
<feature type="region of interest" description="Disordered" evidence="6">
    <location>
        <begin position="56"/>
        <end position="78"/>
    </location>
</feature>
<evidence type="ECO:0000313" key="9">
    <source>
        <dbReference type="Proteomes" id="UP000004221"/>
    </source>
</evidence>
<dbReference type="GO" id="GO:0003735">
    <property type="term" value="F:structural constituent of ribosome"/>
    <property type="evidence" value="ECO:0007669"/>
    <property type="project" value="InterPro"/>
</dbReference>
<evidence type="ECO:0000259" key="7">
    <source>
        <dbReference type="Pfam" id="PF00327"/>
    </source>
</evidence>
<dbReference type="RefSeq" id="WP_008474368.1">
    <property type="nucleotide sequence ID" value="NZ_CAGS01000001.1"/>
</dbReference>
<dbReference type="FunFam" id="3.30.1390.20:FF:000001">
    <property type="entry name" value="50S ribosomal protein L30"/>
    <property type="match status" value="1"/>
</dbReference>
<dbReference type="NCBIfam" id="TIGR01308">
    <property type="entry name" value="rpmD_bact"/>
    <property type="match status" value="1"/>
</dbReference>
<dbReference type="Proteomes" id="UP000004221">
    <property type="component" value="Unassembled WGS sequence"/>
</dbReference>
<dbReference type="PANTHER" id="PTHR15892">
    <property type="entry name" value="MITOCHONDRIAL RIBOSOMAL PROTEIN L30"/>
    <property type="match status" value="1"/>
</dbReference>
<organism evidence="8 9">
    <name type="scientific">Nitrolancea hollandica Lb</name>
    <dbReference type="NCBI Taxonomy" id="1129897"/>
    <lineage>
        <taxon>Bacteria</taxon>
        <taxon>Pseudomonadati</taxon>
        <taxon>Thermomicrobiota</taxon>
        <taxon>Thermomicrobia</taxon>
        <taxon>Sphaerobacterales</taxon>
        <taxon>Sphaerobacterineae</taxon>
        <taxon>Sphaerobacteraceae</taxon>
        <taxon>Nitrolancea</taxon>
    </lineage>
</organism>
<evidence type="ECO:0000256" key="6">
    <source>
        <dbReference type="SAM" id="MobiDB-lite"/>
    </source>
</evidence>
<evidence type="ECO:0000256" key="5">
    <source>
        <dbReference type="ARBA" id="ARBA00035492"/>
    </source>
</evidence>
<sequence length="78" mass="9089">MSQPTIRITYVKSAIGYTKDQKETIRALGFRRLNQTVERPDNPSVRGMVQKVQHLVRIEGEDNRQRERGNQAPDPRQE</sequence>